<dbReference type="Gene3D" id="1.10.8.60">
    <property type="match status" value="1"/>
</dbReference>
<comment type="function">
    <text evidence="1">Required for activation of most nif operons, which are directly involved in nitrogen fixation.</text>
</comment>
<dbReference type="InterPro" id="IPR058031">
    <property type="entry name" value="AAA_lid_NorR"/>
</dbReference>
<dbReference type="Gene3D" id="1.10.10.60">
    <property type="entry name" value="Homeodomain-like"/>
    <property type="match status" value="1"/>
</dbReference>
<dbReference type="AlphaFoldDB" id="A0A1M7RVE9"/>
<evidence type="ECO:0000256" key="12">
    <source>
        <dbReference type="PROSITE-ProRule" id="PRU00169"/>
    </source>
</evidence>
<evidence type="ECO:0000259" key="15">
    <source>
        <dbReference type="PROSITE" id="PS50110"/>
    </source>
</evidence>
<dbReference type="PROSITE" id="PS00688">
    <property type="entry name" value="SIGMA54_INTERACT_3"/>
    <property type="match status" value="1"/>
</dbReference>
<dbReference type="SUPFAM" id="SSF52172">
    <property type="entry name" value="CheY-like"/>
    <property type="match status" value="1"/>
</dbReference>
<keyword evidence="7" id="KW-0902">Two-component regulatory system</keyword>
<evidence type="ECO:0000256" key="7">
    <source>
        <dbReference type="ARBA" id="ARBA00023012"/>
    </source>
</evidence>
<evidence type="ECO:0000256" key="4">
    <source>
        <dbReference type="ARBA" id="ARBA00022553"/>
    </source>
</evidence>
<dbReference type="SMART" id="SM00448">
    <property type="entry name" value="REC"/>
    <property type="match status" value="1"/>
</dbReference>
<reference evidence="16 17" key="1">
    <citation type="submission" date="2016-12" db="EMBL/GenBank/DDBJ databases">
        <authorList>
            <person name="Song W.-J."/>
            <person name="Kurnit D.M."/>
        </authorList>
    </citation>
    <scope>NUCLEOTIDE SEQUENCE [LARGE SCALE GENOMIC DNA]</scope>
    <source>
        <strain evidence="16 17">CGMCC 1.10808</strain>
    </source>
</reference>
<dbReference type="InterPro" id="IPR002078">
    <property type="entry name" value="Sigma_54_int"/>
</dbReference>
<dbReference type="SUPFAM" id="SSF52540">
    <property type="entry name" value="P-loop containing nucleoside triphosphate hydrolases"/>
    <property type="match status" value="1"/>
</dbReference>
<feature type="modified residue" description="4-aspartylphosphate" evidence="12">
    <location>
        <position position="52"/>
    </location>
</feature>
<dbReference type="InterPro" id="IPR003593">
    <property type="entry name" value="AAA+_ATPase"/>
</dbReference>
<keyword evidence="10" id="KW-0010">Activator</keyword>
<evidence type="ECO:0000313" key="17">
    <source>
        <dbReference type="Proteomes" id="UP000184066"/>
    </source>
</evidence>
<dbReference type="InterPro" id="IPR025944">
    <property type="entry name" value="Sigma_54_int_dom_CS"/>
</dbReference>
<dbReference type="Pfam" id="PF00158">
    <property type="entry name" value="Sigma54_activat"/>
    <property type="match status" value="1"/>
</dbReference>
<dbReference type="GO" id="GO:0005524">
    <property type="term" value="F:ATP binding"/>
    <property type="evidence" value="ECO:0007669"/>
    <property type="project" value="UniProtKB-KW"/>
</dbReference>
<dbReference type="SUPFAM" id="SSF46689">
    <property type="entry name" value="Homeodomain-like"/>
    <property type="match status" value="1"/>
</dbReference>
<dbReference type="GO" id="GO:0000160">
    <property type="term" value="P:phosphorelay signal transduction system"/>
    <property type="evidence" value="ECO:0007669"/>
    <property type="project" value="UniProtKB-KW"/>
</dbReference>
<feature type="region of interest" description="Disordered" evidence="13">
    <location>
        <begin position="460"/>
        <end position="485"/>
    </location>
</feature>
<dbReference type="Gene3D" id="3.40.50.2300">
    <property type="match status" value="1"/>
</dbReference>
<dbReference type="PROSITE" id="PS00676">
    <property type="entry name" value="SIGMA54_INTERACT_2"/>
    <property type="match status" value="1"/>
</dbReference>
<protein>
    <recommendedName>
        <fullName evidence="3">Nif-specific regulatory protein</fullName>
    </recommendedName>
</protein>
<gene>
    <name evidence="16" type="ORF">SAMN05216200_101178</name>
</gene>
<dbReference type="RefSeq" id="WP_072745771.1">
    <property type="nucleotide sequence ID" value="NZ_FOHL01000002.1"/>
</dbReference>
<dbReference type="InterPro" id="IPR011006">
    <property type="entry name" value="CheY-like_superfamily"/>
</dbReference>
<evidence type="ECO:0000256" key="3">
    <source>
        <dbReference type="ARBA" id="ARBA00015308"/>
    </source>
</evidence>
<dbReference type="FunFam" id="3.40.50.2300:FF:000018">
    <property type="entry name" value="DNA-binding transcriptional regulator NtrC"/>
    <property type="match status" value="1"/>
</dbReference>
<keyword evidence="6" id="KW-0067">ATP-binding</keyword>
<dbReference type="PANTHER" id="PTHR32071:SF17">
    <property type="entry name" value="TRANSCRIPTIONAL REGULATOR (NTRC FAMILY)"/>
    <property type="match status" value="1"/>
</dbReference>
<feature type="domain" description="Sigma-54 factor interaction" evidence="14">
    <location>
        <begin position="141"/>
        <end position="366"/>
    </location>
</feature>
<keyword evidence="5" id="KW-0547">Nucleotide-binding</keyword>
<keyword evidence="11" id="KW-0804">Transcription</keyword>
<dbReference type="OrthoDB" id="9802388at2"/>
<comment type="subunit">
    <text evidence="2">Interacts with sigma-54.</text>
</comment>
<dbReference type="STRING" id="1189325.SAMN04488119_102340"/>
<dbReference type="FunFam" id="3.40.50.300:FF:000006">
    <property type="entry name" value="DNA-binding transcriptional regulator NtrC"/>
    <property type="match status" value="1"/>
</dbReference>
<dbReference type="Gene3D" id="3.40.50.300">
    <property type="entry name" value="P-loop containing nucleotide triphosphate hydrolases"/>
    <property type="match status" value="1"/>
</dbReference>
<dbReference type="FunFam" id="1.10.10.60:FF:000165">
    <property type="entry name" value="Two-component system nitrogen regulation response regulator NtrX"/>
    <property type="match status" value="1"/>
</dbReference>
<name>A0A1M7RVE9_9RHOB</name>
<evidence type="ECO:0000256" key="8">
    <source>
        <dbReference type="ARBA" id="ARBA00023015"/>
    </source>
</evidence>
<evidence type="ECO:0000256" key="5">
    <source>
        <dbReference type="ARBA" id="ARBA00022741"/>
    </source>
</evidence>
<dbReference type="Pfam" id="PF25601">
    <property type="entry name" value="AAA_lid_14"/>
    <property type="match status" value="1"/>
</dbReference>
<evidence type="ECO:0000256" key="1">
    <source>
        <dbReference type="ARBA" id="ARBA00002167"/>
    </source>
</evidence>
<evidence type="ECO:0000256" key="9">
    <source>
        <dbReference type="ARBA" id="ARBA00023125"/>
    </source>
</evidence>
<evidence type="ECO:0000256" key="13">
    <source>
        <dbReference type="SAM" id="MobiDB-lite"/>
    </source>
</evidence>
<dbReference type="GO" id="GO:0006355">
    <property type="term" value="P:regulation of DNA-templated transcription"/>
    <property type="evidence" value="ECO:0007669"/>
    <property type="project" value="InterPro"/>
</dbReference>
<dbReference type="InterPro" id="IPR001789">
    <property type="entry name" value="Sig_transdc_resp-reg_receiver"/>
</dbReference>
<dbReference type="GO" id="GO:0043565">
    <property type="term" value="F:sequence-specific DNA binding"/>
    <property type="evidence" value="ECO:0007669"/>
    <property type="project" value="InterPro"/>
</dbReference>
<sequence length="485" mass="52371">MADILVVDDEADIRALIADILEDEGHEARMAADADQAMAAIEASPPDLIILDIWLQGSRMDGIEVLTTVKRNMPDIPVVIISGHGNIEIAVAAVKKGAYDFIEKPFTIDQLMVVVGRALEASRLRRENARLRRQDQQAAELIGASAAMSALRAKLDKVARTGSRVLLSGPPGAGKEVAARYIHARSARADGPFVVVNAATIDPDRMEETLFGRMREDGGHEPGLFEKAHGGTLFIDEVADMPMGAQSKILRALVDQTFQRRGGSETVRVDVRVISATNRDLEALIAQGAFREDLYHRLSVVPIEVPPLAARREDIPLLADHFLERLSRAEGLPRRTLSPEAAALLQTQDWPGNVRQLRNMMEQVLILGAGAAEIAPEELPLGAPSADSGAGLSALIISLPLREARDLFERDYLIAQINRFGGNISRTAEFVGMERSALHRKLKSLGVVTTVRAGARVAMAQNDAPSRAREDGDEGEAGEAGAGLT</sequence>
<evidence type="ECO:0000313" key="16">
    <source>
        <dbReference type="EMBL" id="SHN50116.1"/>
    </source>
</evidence>
<dbReference type="Pfam" id="PF02954">
    <property type="entry name" value="HTH_8"/>
    <property type="match status" value="1"/>
</dbReference>
<dbReference type="CDD" id="cd00009">
    <property type="entry name" value="AAA"/>
    <property type="match status" value="1"/>
</dbReference>
<keyword evidence="17" id="KW-1185">Reference proteome</keyword>
<evidence type="ECO:0000256" key="6">
    <source>
        <dbReference type="ARBA" id="ARBA00022840"/>
    </source>
</evidence>
<dbReference type="InterPro" id="IPR025943">
    <property type="entry name" value="Sigma_54_int_dom_ATP-bd_2"/>
</dbReference>
<dbReference type="Pfam" id="PF00072">
    <property type="entry name" value="Response_reg"/>
    <property type="match status" value="1"/>
</dbReference>
<evidence type="ECO:0000256" key="10">
    <source>
        <dbReference type="ARBA" id="ARBA00023159"/>
    </source>
</evidence>
<dbReference type="PROSITE" id="PS50110">
    <property type="entry name" value="RESPONSE_REGULATORY"/>
    <property type="match status" value="1"/>
</dbReference>
<evidence type="ECO:0000256" key="11">
    <source>
        <dbReference type="ARBA" id="ARBA00023163"/>
    </source>
</evidence>
<proteinExistence type="predicted"/>
<dbReference type="EMBL" id="FRDL01000001">
    <property type="protein sequence ID" value="SHN50116.1"/>
    <property type="molecule type" value="Genomic_DNA"/>
</dbReference>
<dbReference type="Proteomes" id="UP000184066">
    <property type="component" value="Unassembled WGS sequence"/>
</dbReference>
<dbReference type="InterPro" id="IPR002197">
    <property type="entry name" value="HTH_Fis"/>
</dbReference>
<feature type="domain" description="Response regulatory" evidence="15">
    <location>
        <begin position="3"/>
        <end position="119"/>
    </location>
</feature>
<accession>A0A1M7RVE9</accession>
<keyword evidence="4 12" id="KW-0597">Phosphoprotein</keyword>
<evidence type="ECO:0000256" key="2">
    <source>
        <dbReference type="ARBA" id="ARBA00011135"/>
    </source>
</evidence>
<dbReference type="PROSITE" id="PS50045">
    <property type="entry name" value="SIGMA54_INTERACT_4"/>
    <property type="match status" value="1"/>
</dbReference>
<dbReference type="PANTHER" id="PTHR32071">
    <property type="entry name" value="TRANSCRIPTIONAL REGULATORY PROTEIN"/>
    <property type="match status" value="1"/>
</dbReference>
<evidence type="ECO:0000259" key="14">
    <source>
        <dbReference type="PROSITE" id="PS50045"/>
    </source>
</evidence>
<dbReference type="InterPro" id="IPR027417">
    <property type="entry name" value="P-loop_NTPase"/>
</dbReference>
<organism evidence="16 17">
    <name type="scientific">Oceanicella actignis</name>
    <dbReference type="NCBI Taxonomy" id="1189325"/>
    <lineage>
        <taxon>Bacteria</taxon>
        <taxon>Pseudomonadati</taxon>
        <taxon>Pseudomonadota</taxon>
        <taxon>Alphaproteobacteria</taxon>
        <taxon>Rhodobacterales</taxon>
        <taxon>Paracoccaceae</taxon>
        <taxon>Oceanicella</taxon>
    </lineage>
</organism>
<keyword evidence="9" id="KW-0238">DNA-binding</keyword>
<dbReference type="InterPro" id="IPR009057">
    <property type="entry name" value="Homeodomain-like_sf"/>
</dbReference>
<dbReference type="SMART" id="SM00382">
    <property type="entry name" value="AAA"/>
    <property type="match status" value="1"/>
</dbReference>
<keyword evidence="8" id="KW-0805">Transcription regulation</keyword>